<gene>
    <name evidence="1" type="ORF">EHS13_02560</name>
</gene>
<dbReference type="RefSeq" id="WP_155698864.1">
    <property type="nucleotide sequence ID" value="NZ_CP034235.1"/>
</dbReference>
<dbReference type="InterPro" id="IPR005361">
    <property type="entry name" value="UPF0158"/>
</dbReference>
<proteinExistence type="predicted"/>
<evidence type="ECO:0000313" key="1">
    <source>
        <dbReference type="EMBL" id="QGQ93865.1"/>
    </source>
</evidence>
<sequence>MKKKVLVKLNDLIGEIEIQIDETFTYINTQTGEIITLSREEMRAAEDEGPLENYPDWQRENIEKAIQIIEDENEVYLDFTLRNGFHEYEIIEEFIGTISDTEVRKELFGVIQGRGAFRRFKDGIREHEVETQWYEFKEKKLRELVIEWCEENGLAIEE</sequence>
<dbReference type="Pfam" id="PF03682">
    <property type="entry name" value="UPF0158"/>
    <property type="match status" value="1"/>
</dbReference>
<protein>
    <submittedName>
        <fullName evidence="1">Uncharacterized protein</fullName>
    </submittedName>
</protein>
<dbReference type="KEGG" id="ppsc:EHS13_02560"/>
<dbReference type="Proteomes" id="UP000426246">
    <property type="component" value="Chromosome"/>
</dbReference>
<reference evidence="2" key="1">
    <citation type="submission" date="2018-11" db="EMBL/GenBank/DDBJ databases">
        <title>Complete genome sequence of Paenibacillus sp. ML311-T8.</title>
        <authorList>
            <person name="Nam Y.-D."/>
            <person name="Kang J."/>
            <person name="Chung W.-H."/>
            <person name="Park Y.S."/>
        </authorList>
    </citation>
    <scope>NUCLEOTIDE SEQUENCE [LARGE SCALE GENOMIC DNA]</scope>
    <source>
        <strain evidence="2">ML311-T8</strain>
    </source>
</reference>
<accession>A0A6B8RE99</accession>
<dbReference type="OrthoDB" id="48384at2"/>
<name>A0A6B8RE99_9BACL</name>
<evidence type="ECO:0000313" key="2">
    <source>
        <dbReference type="Proteomes" id="UP000426246"/>
    </source>
</evidence>
<keyword evidence="2" id="KW-1185">Reference proteome</keyword>
<organism evidence="1 2">
    <name type="scientific">Paenibacillus psychroresistens</name>
    <dbReference type="NCBI Taxonomy" id="1778678"/>
    <lineage>
        <taxon>Bacteria</taxon>
        <taxon>Bacillati</taxon>
        <taxon>Bacillota</taxon>
        <taxon>Bacilli</taxon>
        <taxon>Bacillales</taxon>
        <taxon>Paenibacillaceae</taxon>
        <taxon>Paenibacillus</taxon>
    </lineage>
</organism>
<dbReference type="AlphaFoldDB" id="A0A6B8RE99"/>
<dbReference type="EMBL" id="CP034235">
    <property type="protein sequence ID" value="QGQ93865.1"/>
    <property type="molecule type" value="Genomic_DNA"/>
</dbReference>